<reference evidence="2" key="1">
    <citation type="submission" date="2015-04" db="EMBL/GenBank/DDBJ databases">
        <authorList>
            <consortium name="Pathogen Informatics"/>
        </authorList>
    </citation>
    <scope>NUCLEOTIDE SEQUENCE [LARGE SCALE GENOMIC DNA]</scope>
    <source>
        <strain evidence="2">8A</strain>
    </source>
</reference>
<dbReference type="OrthoDB" id="371538at2759"/>
<dbReference type="VEuPathDB" id="PlasmoDB:PGAL8A_00071400"/>
<evidence type="ECO:0000313" key="2">
    <source>
        <dbReference type="EMBL" id="CRG93010.1"/>
    </source>
</evidence>
<dbReference type="Proteomes" id="UP000220797">
    <property type="component" value="Unassembled WGS sequence"/>
</dbReference>
<evidence type="ECO:0000313" key="3">
    <source>
        <dbReference type="Proteomes" id="UP000220797"/>
    </source>
</evidence>
<keyword evidence="1" id="KW-0812">Transmembrane</keyword>
<proteinExistence type="predicted"/>
<keyword evidence="1" id="KW-1133">Transmembrane helix</keyword>
<dbReference type="AlphaFoldDB" id="A0A1J1GPR8"/>
<dbReference type="EMBL" id="CVMV01000004">
    <property type="protein sequence ID" value="CRG93010.1"/>
    <property type="molecule type" value="Genomic_DNA"/>
</dbReference>
<keyword evidence="3" id="KW-1185">Reference proteome</keyword>
<dbReference type="GeneID" id="39729239"/>
<comment type="caution">
    <text evidence="2">The sequence shown here is derived from an EMBL/GenBank/DDBJ whole genome shotgun (WGS) entry which is preliminary data.</text>
</comment>
<feature type="transmembrane region" description="Helical" evidence="1">
    <location>
        <begin position="78"/>
        <end position="98"/>
    </location>
</feature>
<sequence length="153" mass="18028">MCIFFFLNKVLATVGGVLLVFYDLSKIYIPYMQSDYHRSILQDTKYFPSSYFILLSFSYMFLNTLSSTKNYVSNSLRGFLGCFLITYSLFYFLCQSLICYDYSNSELPEFKEAVYFCIFLFLYMCSLIIETFRSLKTKHQINEKESGSIKIEV</sequence>
<dbReference type="RefSeq" id="XP_028525832.1">
    <property type="nucleotide sequence ID" value="XM_028674734.1"/>
</dbReference>
<feature type="transmembrane region" description="Helical" evidence="1">
    <location>
        <begin position="113"/>
        <end position="132"/>
    </location>
</feature>
<gene>
    <name evidence="2" type="ORF">PGAL8A_00071400</name>
</gene>
<evidence type="ECO:0000256" key="1">
    <source>
        <dbReference type="SAM" id="Phobius"/>
    </source>
</evidence>
<keyword evidence="1" id="KW-0472">Membrane</keyword>
<feature type="transmembrane region" description="Helical" evidence="1">
    <location>
        <begin position="49"/>
        <end position="66"/>
    </location>
</feature>
<protein>
    <submittedName>
        <fullName evidence="2">Uncharacterized protein</fullName>
    </submittedName>
</protein>
<organism evidence="2 3">
    <name type="scientific">Plasmodium gallinaceum</name>
    <dbReference type="NCBI Taxonomy" id="5849"/>
    <lineage>
        <taxon>Eukaryota</taxon>
        <taxon>Sar</taxon>
        <taxon>Alveolata</taxon>
        <taxon>Apicomplexa</taxon>
        <taxon>Aconoidasida</taxon>
        <taxon>Haemosporida</taxon>
        <taxon>Plasmodiidae</taxon>
        <taxon>Plasmodium</taxon>
        <taxon>Plasmodium (Haemamoeba)</taxon>
    </lineage>
</organism>
<name>A0A1J1GPR8_PLAGA</name>
<accession>A0A1J1GPR8</accession>